<evidence type="ECO:0000256" key="8">
    <source>
        <dbReference type="ARBA" id="ARBA00023136"/>
    </source>
</evidence>
<comment type="caution">
    <text evidence="10">The sequence shown here is derived from an EMBL/GenBank/DDBJ whole genome shotgun (WGS) entry which is preliminary data.</text>
</comment>
<evidence type="ECO:0000256" key="4">
    <source>
        <dbReference type="ARBA" id="ARBA00022475"/>
    </source>
</evidence>
<dbReference type="Pfam" id="PF03186">
    <property type="entry name" value="CobD_Cbib"/>
    <property type="match status" value="1"/>
</dbReference>
<feature type="transmembrane region" description="Helical" evidence="9">
    <location>
        <begin position="86"/>
        <end position="104"/>
    </location>
</feature>
<evidence type="ECO:0000256" key="5">
    <source>
        <dbReference type="ARBA" id="ARBA00022573"/>
    </source>
</evidence>
<keyword evidence="5" id="KW-0169">Cobalamin biosynthesis</keyword>
<protein>
    <submittedName>
        <fullName evidence="10">Cobalamin (Vitamin B12) biosynthesis CbiB</fullName>
    </submittedName>
</protein>
<evidence type="ECO:0000256" key="7">
    <source>
        <dbReference type="ARBA" id="ARBA00022989"/>
    </source>
</evidence>
<keyword evidence="7 9" id="KW-1133">Transmembrane helix</keyword>
<reference evidence="10" key="2">
    <citation type="journal article" date="2014" name="ISME J.">
        <title>Microbial stratification in low pH oxic and suboxic macroscopic growths along an acid mine drainage.</title>
        <authorList>
            <person name="Mendez-Garcia C."/>
            <person name="Mesa V."/>
            <person name="Sprenger R.R."/>
            <person name="Richter M."/>
            <person name="Diez M.S."/>
            <person name="Solano J."/>
            <person name="Bargiela R."/>
            <person name="Golyshina O.V."/>
            <person name="Manteca A."/>
            <person name="Ramos J.L."/>
            <person name="Gallego J.R."/>
            <person name="Llorente I."/>
            <person name="Martins Dos Santos V.A."/>
            <person name="Jensen O.N."/>
            <person name="Pelaez A.I."/>
            <person name="Sanchez J."/>
            <person name="Ferrer M."/>
        </authorList>
    </citation>
    <scope>NUCLEOTIDE SEQUENCE</scope>
</reference>
<name>T1B0R5_9ZZZZ</name>
<evidence type="ECO:0000256" key="9">
    <source>
        <dbReference type="SAM" id="Phobius"/>
    </source>
</evidence>
<gene>
    <name evidence="10" type="ORF">B2A_01166</name>
</gene>
<comment type="subcellular location">
    <subcellularLocation>
        <location evidence="1">Cell membrane</location>
        <topology evidence="1">Multi-pass membrane protein</topology>
    </subcellularLocation>
</comment>
<sequence>MNFLPARLTALSYAAVGHVAAALRCWRLQAPAWDSPNAGPVMAAGAGALRVRVGGGAFYHGRWHERSALGEGRPADVGDIARARHLILRALLLWIGMAALIALLRRSLNA</sequence>
<dbReference type="PANTHER" id="PTHR34308">
    <property type="entry name" value="COBALAMIN BIOSYNTHESIS PROTEIN CBIB"/>
    <property type="match status" value="1"/>
</dbReference>
<reference evidence="10" key="1">
    <citation type="submission" date="2013-08" db="EMBL/GenBank/DDBJ databases">
        <authorList>
            <person name="Mendez C."/>
            <person name="Richter M."/>
            <person name="Ferrer M."/>
            <person name="Sanchez J."/>
        </authorList>
    </citation>
    <scope>NUCLEOTIDE SEQUENCE</scope>
</reference>
<organism evidence="10">
    <name type="scientific">mine drainage metagenome</name>
    <dbReference type="NCBI Taxonomy" id="410659"/>
    <lineage>
        <taxon>unclassified sequences</taxon>
        <taxon>metagenomes</taxon>
        <taxon>ecological metagenomes</taxon>
    </lineage>
</organism>
<evidence type="ECO:0000313" key="10">
    <source>
        <dbReference type="EMBL" id="EQD66441.1"/>
    </source>
</evidence>
<evidence type="ECO:0000256" key="2">
    <source>
        <dbReference type="ARBA" id="ARBA00004953"/>
    </source>
</evidence>
<evidence type="ECO:0000256" key="3">
    <source>
        <dbReference type="ARBA" id="ARBA00006263"/>
    </source>
</evidence>
<comment type="pathway">
    <text evidence="2">Cofactor biosynthesis; adenosylcobalamin biosynthesis.</text>
</comment>
<dbReference type="GO" id="GO:0005886">
    <property type="term" value="C:plasma membrane"/>
    <property type="evidence" value="ECO:0007669"/>
    <property type="project" value="UniProtKB-SubCell"/>
</dbReference>
<evidence type="ECO:0000256" key="1">
    <source>
        <dbReference type="ARBA" id="ARBA00004651"/>
    </source>
</evidence>
<dbReference type="GO" id="GO:0009236">
    <property type="term" value="P:cobalamin biosynthetic process"/>
    <property type="evidence" value="ECO:0007669"/>
    <property type="project" value="UniProtKB-UniPathway"/>
</dbReference>
<evidence type="ECO:0000256" key="6">
    <source>
        <dbReference type="ARBA" id="ARBA00022692"/>
    </source>
</evidence>
<dbReference type="UniPathway" id="UPA00148"/>
<dbReference type="AlphaFoldDB" id="T1B0R5"/>
<dbReference type="PANTHER" id="PTHR34308:SF1">
    <property type="entry name" value="COBALAMIN BIOSYNTHESIS PROTEIN CBIB"/>
    <property type="match status" value="1"/>
</dbReference>
<keyword evidence="6 9" id="KW-0812">Transmembrane</keyword>
<dbReference type="EMBL" id="AUZZ01000878">
    <property type="protein sequence ID" value="EQD66441.1"/>
    <property type="molecule type" value="Genomic_DNA"/>
</dbReference>
<comment type="similarity">
    <text evidence="3">Belongs to the CobD/CbiB family.</text>
</comment>
<proteinExistence type="inferred from homology"/>
<accession>T1B0R5</accession>
<keyword evidence="8 9" id="KW-0472">Membrane</keyword>
<keyword evidence="4" id="KW-1003">Cell membrane</keyword>
<dbReference type="InterPro" id="IPR004485">
    <property type="entry name" value="Cobalamin_biosynth_CobD/CbiB"/>
</dbReference>
<dbReference type="GO" id="GO:0048472">
    <property type="term" value="F:threonine-phosphate decarboxylase activity"/>
    <property type="evidence" value="ECO:0007669"/>
    <property type="project" value="InterPro"/>
</dbReference>